<keyword evidence="2" id="KW-1133">Transmembrane helix</keyword>
<dbReference type="PRINTS" id="PR00813">
    <property type="entry name" value="BCTERIALGSPG"/>
</dbReference>
<feature type="transmembrane region" description="Helical" evidence="2">
    <location>
        <begin position="12"/>
        <end position="34"/>
    </location>
</feature>
<dbReference type="AlphaFoldDB" id="A0A2Z4Y1C3"/>
<dbReference type="GO" id="GO:0015628">
    <property type="term" value="P:protein secretion by the type II secretion system"/>
    <property type="evidence" value="ECO:0007669"/>
    <property type="project" value="InterPro"/>
</dbReference>
<dbReference type="Gene3D" id="3.30.700.10">
    <property type="entry name" value="Glycoprotein, Type 4 Pilin"/>
    <property type="match status" value="1"/>
</dbReference>
<reference evidence="3 4" key="1">
    <citation type="submission" date="2018-05" db="EMBL/GenBank/DDBJ databases">
        <title>A metagenomic window into the 2 km-deep terrestrial subsurface aquifer revealed taxonomically and functionally diverse microbial community comprising novel uncultured bacterial lineages.</title>
        <authorList>
            <person name="Kadnikov V.V."/>
            <person name="Mardanov A.V."/>
            <person name="Beletsky A.V."/>
            <person name="Banks D."/>
            <person name="Pimenov N.V."/>
            <person name="Frank Y.A."/>
            <person name="Karnachuk O.V."/>
            <person name="Ravin N.V."/>
        </authorList>
    </citation>
    <scope>NUCLEOTIDE SEQUENCE [LARGE SCALE GENOMIC DNA]</scope>
    <source>
        <strain evidence="3">BY</strain>
    </source>
</reference>
<keyword evidence="2" id="KW-0472">Membrane</keyword>
<evidence type="ECO:0000256" key="2">
    <source>
        <dbReference type="SAM" id="Phobius"/>
    </source>
</evidence>
<gene>
    <name evidence="3" type="ORF">BRCON_0210</name>
</gene>
<sequence>MKQILRYRAFTLLEIVIVLAIIAIVVAIAAPTWLRQRENARGVACQENLAKISQAKEQYAMEFHISNGSTIVYPDDLISPPGTTKVGEGYLKVVPQCPANGVYSANPIGTDPTCSIGTLNMPYEPHVVK</sequence>
<proteinExistence type="predicted"/>
<evidence type="ECO:0008006" key="5">
    <source>
        <dbReference type="Google" id="ProtNLM"/>
    </source>
</evidence>
<protein>
    <recommendedName>
        <fullName evidence="5">Type IV pilin PilA</fullName>
    </recommendedName>
</protein>
<dbReference type="InterPro" id="IPR045584">
    <property type="entry name" value="Pilin-like"/>
</dbReference>
<name>A0A2Z4Y1C3_SUMC1</name>
<dbReference type="Proteomes" id="UP000262583">
    <property type="component" value="Chromosome"/>
</dbReference>
<evidence type="ECO:0000313" key="3">
    <source>
        <dbReference type="EMBL" id="AXA34987.1"/>
    </source>
</evidence>
<dbReference type="PANTHER" id="PTHR30093">
    <property type="entry name" value="GENERAL SECRETION PATHWAY PROTEIN G"/>
    <property type="match status" value="1"/>
</dbReference>
<organism evidence="3 4">
    <name type="scientific">Sumerlaea chitinivorans</name>
    <dbReference type="NCBI Taxonomy" id="2250252"/>
    <lineage>
        <taxon>Bacteria</taxon>
        <taxon>Candidatus Sumerlaeota</taxon>
        <taxon>Candidatus Sumerlaeia</taxon>
        <taxon>Candidatus Sumerlaeales</taxon>
        <taxon>Candidatus Sumerlaeaceae</taxon>
        <taxon>Candidatus Sumerlaea</taxon>
    </lineage>
</organism>
<keyword evidence="2" id="KW-0812">Transmembrane</keyword>
<dbReference type="GO" id="GO:0015627">
    <property type="term" value="C:type II protein secretion system complex"/>
    <property type="evidence" value="ECO:0007669"/>
    <property type="project" value="InterPro"/>
</dbReference>
<evidence type="ECO:0000313" key="4">
    <source>
        <dbReference type="Proteomes" id="UP000262583"/>
    </source>
</evidence>
<dbReference type="Pfam" id="PF07963">
    <property type="entry name" value="N_methyl"/>
    <property type="match status" value="1"/>
</dbReference>
<dbReference type="KEGG" id="schv:BRCON_0210"/>
<accession>A0A2Z4Y1C3</accession>
<dbReference type="SUPFAM" id="SSF54523">
    <property type="entry name" value="Pili subunits"/>
    <property type="match status" value="1"/>
</dbReference>
<dbReference type="EMBL" id="CP030759">
    <property type="protein sequence ID" value="AXA34987.1"/>
    <property type="molecule type" value="Genomic_DNA"/>
</dbReference>
<evidence type="ECO:0000256" key="1">
    <source>
        <dbReference type="ARBA" id="ARBA00022481"/>
    </source>
</evidence>
<keyword evidence="1" id="KW-0488">Methylation</keyword>
<dbReference type="InterPro" id="IPR012902">
    <property type="entry name" value="N_methyl_site"/>
</dbReference>
<dbReference type="NCBIfam" id="TIGR02532">
    <property type="entry name" value="IV_pilin_GFxxxE"/>
    <property type="match status" value="1"/>
</dbReference>
<dbReference type="InterPro" id="IPR000983">
    <property type="entry name" value="Bac_GSPG_pilin"/>
</dbReference>